<dbReference type="EMBL" id="LDJK01000060">
    <property type="protein sequence ID" value="KRG73016.1"/>
    <property type="molecule type" value="Genomic_DNA"/>
</dbReference>
<evidence type="ECO:0000313" key="9">
    <source>
        <dbReference type="Proteomes" id="UP000051386"/>
    </source>
</evidence>
<dbReference type="Pfam" id="PF04616">
    <property type="entry name" value="Glyco_hydro_43"/>
    <property type="match status" value="1"/>
</dbReference>
<dbReference type="PATRIC" id="fig|517011.3.peg.2501"/>
<dbReference type="PANTHER" id="PTHR43772">
    <property type="entry name" value="ENDO-1,4-BETA-XYLANASE"/>
    <property type="match status" value="1"/>
</dbReference>
<evidence type="ECO:0000256" key="2">
    <source>
        <dbReference type="ARBA" id="ARBA00022651"/>
    </source>
</evidence>
<dbReference type="AlphaFoldDB" id="A0A0R0D705"/>
<keyword evidence="2" id="KW-0858">Xylan degradation</keyword>
<dbReference type="Proteomes" id="UP000051386">
    <property type="component" value="Unassembled WGS sequence"/>
</dbReference>
<comment type="caution">
    <text evidence="8">The sequence shown here is derived from an EMBL/GenBank/DDBJ whole genome shotgun (WGS) entry which is preliminary data.</text>
</comment>
<accession>A0A0R0D705</accession>
<dbReference type="RefSeq" id="WP_057509041.1">
    <property type="nucleotide sequence ID" value="NZ_LDJK01000060.1"/>
</dbReference>
<protein>
    <submittedName>
        <fullName evidence="8">Alpha-N-arabinofuranosidase</fullName>
    </submittedName>
</protein>
<dbReference type="GO" id="GO:0045493">
    <property type="term" value="P:xylan catabolic process"/>
    <property type="evidence" value="ECO:0007669"/>
    <property type="project" value="UniProtKB-KW"/>
</dbReference>
<dbReference type="Gene3D" id="2.115.10.20">
    <property type="entry name" value="Glycosyl hydrolase domain, family 43"/>
    <property type="match status" value="1"/>
</dbReference>
<evidence type="ECO:0000256" key="3">
    <source>
        <dbReference type="ARBA" id="ARBA00022801"/>
    </source>
</evidence>
<keyword evidence="3 7" id="KW-0378">Hydrolase</keyword>
<dbReference type="InterPro" id="IPR006710">
    <property type="entry name" value="Glyco_hydro_43"/>
</dbReference>
<evidence type="ECO:0000256" key="1">
    <source>
        <dbReference type="ARBA" id="ARBA00009865"/>
    </source>
</evidence>
<dbReference type="PANTHER" id="PTHR43772:SF2">
    <property type="entry name" value="PUTATIVE (AFU_ORTHOLOGUE AFUA_2G04480)-RELATED"/>
    <property type="match status" value="1"/>
</dbReference>
<dbReference type="SUPFAM" id="SSF75005">
    <property type="entry name" value="Arabinanase/levansucrase/invertase"/>
    <property type="match status" value="1"/>
</dbReference>
<keyword evidence="5 7" id="KW-0326">Glycosidase</keyword>
<evidence type="ECO:0000256" key="5">
    <source>
        <dbReference type="ARBA" id="ARBA00023295"/>
    </source>
</evidence>
<keyword evidence="9" id="KW-1185">Reference proteome</keyword>
<evidence type="ECO:0000313" key="8">
    <source>
        <dbReference type="EMBL" id="KRG73016.1"/>
    </source>
</evidence>
<dbReference type="GO" id="GO:0004553">
    <property type="term" value="F:hydrolase activity, hydrolyzing O-glycosyl compounds"/>
    <property type="evidence" value="ECO:0007669"/>
    <property type="project" value="InterPro"/>
</dbReference>
<dbReference type="CDD" id="cd18619">
    <property type="entry name" value="GH43_CoXyl43_like"/>
    <property type="match status" value="1"/>
</dbReference>
<reference evidence="8 9" key="1">
    <citation type="submission" date="2015-05" db="EMBL/GenBank/DDBJ databases">
        <title>Genome sequencing and analysis of members of genus Stenotrophomonas.</title>
        <authorList>
            <person name="Patil P.P."/>
            <person name="Midha S."/>
            <person name="Patil P.B."/>
        </authorList>
    </citation>
    <scope>NUCLEOTIDE SEQUENCE [LARGE SCALE GENOMIC DNA]</scope>
    <source>
        <strain evidence="8 9">DSM 21508</strain>
    </source>
</reference>
<keyword evidence="2" id="KW-0624">Polysaccharide degradation</keyword>
<gene>
    <name evidence="8" type="ORF">ABB28_12915</name>
</gene>
<name>A0A0R0D705_9GAMM</name>
<evidence type="ECO:0000256" key="4">
    <source>
        <dbReference type="ARBA" id="ARBA00023277"/>
    </source>
</evidence>
<sequence>MHVRPRQCAAHGVVPTLRLLLLILGVAPVVALAQARFRDAPLVDSPFIADPSAHVFDNRIYVYGSHDIQAPAADDQPGKGFAMRDYHVLSMDRIGAAVTVHPLALALEDVPWAAHQLWAPDAAYKAGRYFLYFPAKDKQGVFRIGVATGTRPEGPFTAQPQPMQQSYSIDPAVFADDDGAHYLYFGGIHGGQLQRWTAQGYDATLGDTDLGQPDAPALAPRVARLRADMLEFDAPPREVQLLTPEGTQITGGDLARRFFEAAWVHKHAGRYYFSYSTGDSHTISYAVGDSPWGPFTWRGVILLPVQGWTTHHSIVQVDGHWHLFYHDTQLSNRTHLRNAKVTGLVHEPDGSIRPINPFR</sequence>
<proteinExistence type="inferred from homology"/>
<dbReference type="InterPro" id="IPR023296">
    <property type="entry name" value="Glyco_hydro_beta-prop_sf"/>
</dbReference>
<evidence type="ECO:0000256" key="6">
    <source>
        <dbReference type="PIRSR" id="PIRSR606710-2"/>
    </source>
</evidence>
<organism evidence="8 9">
    <name type="scientific">Stenotrophomonas chelatiphaga</name>
    <dbReference type="NCBI Taxonomy" id="517011"/>
    <lineage>
        <taxon>Bacteria</taxon>
        <taxon>Pseudomonadati</taxon>
        <taxon>Pseudomonadota</taxon>
        <taxon>Gammaproteobacteria</taxon>
        <taxon>Lysobacterales</taxon>
        <taxon>Lysobacteraceae</taxon>
        <taxon>Stenotrophomonas</taxon>
    </lineage>
</organism>
<comment type="similarity">
    <text evidence="1 7">Belongs to the glycosyl hydrolase 43 family.</text>
</comment>
<dbReference type="InterPro" id="IPR052176">
    <property type="entry name" value="Glycosyl_Hydrlase_43_Enz"/>
</dbReference>
<keyword evidence="4" id="KW-0119">Carbohydrate metabolism</keyword>
<feature type="site" description="Important for catalytic activity, responsible for pKa modulation of the active site Glu and correct orientation of both the proton donor and substrate" evidence="6">
    <location>
        <position position="170"/>
    </location>
</feature>
<evidence type="ECO:0000256" key="7">
    <source>
        <dbReference type="RuleBase" id="RU361187"/>
    </source>
</evidence>